<reference evidence="1 2" key="1">
    <citation type="submission" date="2020-08" db="EMBL/GenBank/DDBJ databases">
        <title>Genomic Encyclopedia of Type Strains, Phase IV (KMG-IV): sequencing the most valuable type-strain genomes for metagenomic binning, comparative biology and taxonomic classification.</title>
        <authorList>
            <person name="Goeker M."/>
        </authorList>
    </citation>
    <scope>NUCLEOTIDE SEQUENCE [LARGE SCALE GENOMIC DNA]</scope>
    <source>
        <strain evidence="1 2">DSM 26723</strain>
    </source>
</reference>
<name>A0A841HU32_9GAMM</name>
<dbReference type="EMBL" id="JACHHZ010000005">
    <property type="protein sequence ID" value="MBB6095355.1"/>
    <property type="molecule type" value="Genomic_DNA"/>
</dbReference>
<dbReference type="PROSITE" id="PS51257">
    <property type="entry name" value="PROKAR_LIPOPROTEIN"/>
    <property type="match status" value="1"/>
</dbReference>
<evidence type="ECO:0000313" key="2">
    <source>
        <dbReference type="Proteomes" id="UP000588068"/>
    </source>
</evidence>
<keyword evidence="2" id="KW-1185">Reference proteome</keyword>
<sequence>MRMSLNWWVGPIVIALSGVTGCATTGPSLSSSAGRLEDTSFAMERNADQSRVRQDARELSEEAREFRRTLMSNRADRRDVREEFDDVSRSYHSLRDEVERVSDRETDRYFEPVTNAYLDIEREIGRGDAANRDRYARERY</sequence>
<dbReference type="Proteomes" id="UP000588068">
    <property type="component" value="Unassembled WGS sequence"/>
</dbReference>
<gene>
    <name evidence="1" type="ORF">HNQ60_004245</name>
</gene>
<proteinExistence type="predicted"/>
<accession>A0A841HU32</accession>
<protein>
    <submittedName>
        <fullName evidence="1">Uncharacterized protein</fullName>
    </submittedName>
</protein>
<comment type="caution">
    <text evidence="1">The sequence shown here is derived from an EMBL/GenBank/DDBJ whole genome shotgun (WGS) entry which is preliminary data.</text>
</comment>
<dbReference type="AlphaFoldDB" id="A0A841HU32"/>
<dbReference type="RefSeq" id="WP_184334737.1">
    <property type="nucleotide sequence ID" value="NZ_JACHHZ010000005.1"/>
</dbReference>
<evidence type="ECO:0000313" key="1">
    <source>
        <dbReference type="EMBL" id="MBB6095355.1"/>
    </source>
</evidence>
<organism evidence="1 2">
    <name type="scientific">Povalibacter uvarum</name>
    <dbReference type="NCBI Taxonomy" id="732238"/>
    <lineage>
        <taxon>Bacteria</taxon>
        <taxon>Pseudomonadati</taxon>
        <taxon>Pseudomonadota</taxon>
        <taxon>Gammaproteobacteria</taxon>
        <taxon>Steroidobacterales</taxon>
        <taxon>Steroidobacteraceae</taxon>
        <taxon>Povalibacter</taxon>
    </lineage>
</organism>